<accession>A0A852VPD2</accession>
<evidence type="ECO:0000313" key="2">
    <source>
        <dbReference type="Proteomes" id="UP000554054"/>
    </source>
</evidence>
<protein>
    <submittedName>
        <fullName evidence="1">Uncharacterized protein</fullName>
    </submittedName>
</protein>
<reference evidence="1 2" key="1">
    <citation type="submission" date="2020-07" db="EMBL/GenBank/DDBJ databases">
        <title>Sequencing the genomes of 1000 actinobacteria strains.</title>
        <authorList>
            <person name="Klenk H.-P."/>
        </authorList>
    </citation>
    <scope>NUCLEOTIDE SEQUENCE [LARGE SCALE GENOMIC DNA]</scope>
    <source>
        <strain evidence="1 2">DSM 26154</strain>
    </source>
</reference>
<name>A0A852VPD2_9MICO</name>
<gene>
    <name evidence="1" type="ORF">BJY20_001161</name>
</gene>
<sequence>MGERWLYGVDGGLLEPEDEWGRDPWLDGVPTSRDVGRAAGAPGTLTEIVLIDGHVVDSVSRPVSGSGYECAALEVAHLREPVPPPRVERVIVREEPQEEMLHWLERVVGGAEVLAVLDDDPLPLAEPLELDLLPLGSRDLASAVDEHLDLVDPAPILAGQLLTAYRRLLATAAHEGMLHLWRDVPPERTAAAIIHCVIKANALSGAGAPFGVATFLRGLGVGSPPTSRSRSLALVIGGTQWPHGRSPSQAPEVYVLGDTGLLVSRFRNELITYRDLAHTARAALGGVATG</sequence>
<comment type="caution">
    <text evidence="1">The sequence shown here is derived from an EMBL/GenBank/DDBJ whole genome shotgun (WGS) entry which is preliminary data.</text>
</comment>
<evidence type="ECO:0000313" key="1">
    <source>
        <dbReference type="EMBL" id="NYF97769.1"/>
    </source>
</evidence>
<dbReference type="RefSeq" id="WP_185990652.1">
    <property type="nucleotide sequence ID" value="NZ_JACCAE010000001.1"/>
</dbReference>
<dbReference type="AlphaFoldDB" id="A0A852VPD2"/>
<proteinExistence type="predicted"/>
<dbReference type="EMBL" id="JACCAE010000001">
    <property type="protein sequence ID" value="NYF97769.1"/>
    <property type="molecule type" value="Genomic_DNA"/>
</dbReference>
<dbReference type="Proteomes" id="UP000554054">
    <property type="component" value="Unassembled WGS sequence"/>
</dbReference>
<keyword evidence="2" id="KW-1185">Reference proteome</keyword>
<organism evidence="1 2">
    <name type="scientific">Janibacter cremeus</name>
    <dbReference type="NCBI Taxonomy" id="1285192"/>
    <lineage>
        <taxon>Bacteria</taxon>
        <taxon>Bacillati</taxon>
        <taxon>Actinomycetota</taxon>
        <taxon>Actinomycetes</taxon>
        <taxon>Micrococcales</taxon>
        <taxon>Intrasporangiaceae</taxon>
        <taxon>Janibacter</taxon>
    </lineage>
</organism>